<accession>A0AAE3A2Y4</accession>
<keyword evidence="3" id="KW-1185">Reference proteome</keyword>
<sequence>MKNTNFKRFTSLALAGALIFTLNLGSLEVNAAEALKAPTATTDIGLPEGVQYITINNEAEFAEIFQDNNGDDTLYIRPADYGENSGILQYSTTLDELQNAAVSIYVDDAGTTAVTSSDVNVSKSDNVYTFTADLLNKTQTVNIGGTDYEFAAGIPSYDEKLSDIATVGEAKAKVHENVSAGRFPGNAYYAQSGTSATYLNYYIKTTENLTEESVKSAKVVLNGTDLGTYDFSTGTGKITTDERNYTVLVTIAGKFIVNETNFWIDFRELEAYEKENGALEAGFDWKTINEQKIEIENAMKAYQQEHRVFTDATCMDVLQDFFKYAIDDNTLFTHGTTTYEDNCLYVEKINGLAPRTISGCMDGWMYTDDPYKANTLPKNWYTAPIGASDYSMSPTTNIAWFFTTNYGDHPW</sequence>
<dbReference type="AlphaFoldDB" id="A0AAE3A2Y4"/>
<evidence type="ECO:0000256" key="1">
    <source>
        <dbReference type="SAM" id="SignalP"/>
    </source>
</evidence>
<organism evidence="2 3">
    <name type="scientific">Hominiventricola filiformis</name>
    <dbReference type="NCBI Taxonomy" id="2885352"/>
    <lineage>
        <taxon>Bacteria</taxon>
        <taxon>Bacillati</taxon>
        <taxon>Bacillota</taxon>
        <taxon>Clostridia</taxon>
        <taxon>Lachnospirales</taxon>
        <taxon>Lachnospiraceae</taxon>
        <taxon>Hominiventricola</taxon>
    </lineage>
</organism>
<dbReference type="Proteomes" id="UP001198220">
    <property type="component" value="Unassembled WGS sequence"/>
</dbReference>
<reference evidence="2 3" key="1">
    <citation type="submission" date="2021-10" db="EMBL/GenBank/DDBJ databases">
        <title>Anaerobic single-cell dispensing facilitates the cultivation of human gut bacteria.</title>
        <authorList>
            <person name="Afrizal A."/>
        </authorList>
    </citation>
    <scope>NUCLEOTIDE SEQUENCE [LARGE SCALE GENOMIC DNA]</scope>
    <source>
        <strain evidence="2 3">CLA-AA-H276</strain>
    </source>
</reference>
<evidence type="ECO:0000313" key="3">
    <source>
        <dbReference type="Proteomes" id="UP001198220"/>
    </source>
</evidence>
<feature type="signal peptide" evidence="1">
    <location>
        <begin position="1"/>
        <end position="31"/>
    </location>
</feature>
<protein>
    <submittedName>
        <fullName evidence="2">DUF4430 domain-containing protein</fullName>
    </submittedName>
</protein>
<gene>
    <name evidence="2" type="ORF">LKD36_02790</name>
</gene>
<keyword evidence="1" id="KW-0732">Signal</keyword>
<proteinExistence type="predicted"/>
<comment type="caution">
    <text evidence="2">The sequence shown here is derived from an EMBL/GenBank/DDBJ whole genome shotgun (WGS) entry which is preliminary data.</text>
</comment>
<evidence type="ECO:0000313" key="2">
    <source>
        <dbReference type="EMBL" id="MCC2125102.1"/>
    </source>
</evidence>
<feature type="chain" id="PRO_5042229270" evidence="1">
    <location>
        <begin position="32"/>
        <end position="411"/>
    </location>
</feature>
<dbReference type="EMBL" id="JAJEPS010000002">
    <property type="protein sequence ID" value="MCC2125102.1"/>
    <property type="molecule type" value="Genomic_DNA"/>
</dbReference>
<dbReference type="RefSeq" id="WP_308458585.1">
    <property type="nucleotide sequence ID" value="NZ_JAJEPS010000002.1"/>
</dbReference>
<name>A0AAE3A2Y4_9FIRM</name>